<dbReference type="EMBL" id="UINC01185932">
    <property type="protein sequence ID" value="SVD97894.1"/>
    <property type="molecule type" value="Genomic_DNA"/>
</dbReference>
<feature type="transmembrane region" description="Helical" evidence="1">
    <location>
        <begin position="32"/>
        <end position="52"/>
    </location>
</feature>
<name>A0A382ZQX3_9ZZZZ</name>
<dbReference type="AlphaFoldDB" id="A0A382ZQX3"/>
<evidence type="ECO:0000256" key="1">
    <source>
        <dbReference type="SAM" id="Phobius"/>
    </source>
</evidence>
<keyword evidence="1" id="KW-0472">Membrane</keyword>
<accession>A0A382ZQX3</accession>
<organism evidence="2">
    <name type="scientific">marine metagenome</name>
    <dbReference type="NCBI Taxonomy" id="408172"/>
    <lineage>
        <taxon>unclassified sequences</taxon>
        <taxon>metagenomes</taxon>
        <taxon>ecological metagenomes</taxon>
    </lineage>
</organism>
<evidence type="ECO:0000313" key="2">
    <source>
        <dbReference type="EMBL" id="SVD97894.1"/>
    </source>
</evidence>
<keyword evidence="1" id="KW-1133">Transmembrane helix</keyword>
<proteinExistence type="predicted"/>
<gene>
    <name evidence="2" type="ORF">METZ01_LOCUS450748</name>
</gene>
<keyword evidence="1" id="KW-0812">Transmembrane</keyword>
<reference evidence="2" key="1">
    <citation type="submission" date="2018-05" db="EMBL/GenBank/DDBJ databases">
        <authorList>
            <person name="Lanie J.A."/>
            <person name="Ng W.-L."/>
            <person name="Kazmierczak K.M."/>
            <person name="Andrzejewski T.M."/>
            <person name="Davidsen T.M."/>
            <person name="Wayne K.J."/>
            <person name="Tettelin H."/>
            <person name="Glass J.I."/>
            <person name="Rusch D."/>
            <person name="Podicherti R."/>
            <person name="Tsui H.-C.T."/>
            <person name="Winkler M.E."/>
        </authorList>
    </citation>
    <scope>NUCLEOTIDE SEQUENCE</scope>
</reference>
<protein>
    <submittedName>
        <fullName evidence="2">Uncharacterized protein</fullName>
    </submittedName>
</protein>
<feature type="transmembrane region" description="Helical" evidence="1">
    <location>
        <begin position="58"/>
        <end position="79"/>
    </location>
</feature>
<feature type="transmembrane region" description="Helical" evidence="1">
    <location>
        <begin position="86"/>
        <end position="105"/>
    </location>
</feature>
<sequence>MLMMLIAEVVIPYEHDKKSVNLREYYYKYHRVILGLAWVLQVFLLVNFFAFYNQGDIISAKVIGRGIMLGIMAPMVFYANKRIHEIGMSIFFIGFVYTIIKYHIFAIQ</sequence>